<evidence type="ECO:0000256" key="7">
    <source>
        <dbReference type="ARBA" id="ARBA00031484"/>
    </source>
</evidence>
<protein>
    <recommendedName>
        <fullName evidence="4">Parvulin-like PPIase</fullName>
        <ecNumber evidence="3">5.2.1.8</ecNumber>
    </recommendedName>
    <alternativeName>
        <fullName evidence="6">Peptidyl-prolyl cis-trans isomerase plp</fullName>
    </alternativeName>
    <alternativeName>
        <fullName evidence="7">Rotamase plp</fullName>
    </alternativeName>
</protein>
<keyword evidence="5 8" id="KW-0697">Rotamase</keyword>
<dbReference type="InterPro" id="IPR046357">
    <property type="entry name" value="PPIase_dom_sf"/>
</dbReference>
<evidence type="ECO:0000256" key="3">
    <source>
        <dbReference type="ARBA" id="ARBA00013194"/>
    </source>
</evidence>
<feature type="chain" id="PRO_5016438414" description="Parvulin-like PPIase" evidence="9">
    <location>
        <begin position="25"/>
        <end position="281"/>
    </location>
</feature>
<dbReference type="InterPro" id="IPR000297">
    <property type="entry name" value="PPIase_PpiC"/>
</dbReference>
<evidence type="ECO:0000256" key="1">
    <source>
        <dbReference type="ARBA" id="ARBA00000971"/>
    </source>
</evidence>
<sequence length="281" mass="30054">MANTLFKLGAAAALALSTALPVQAQNLDTVVATVNDTDITLGHMLVVRSTLPEQYQQLPDNVLWDGILDQIVQQQVLADDDKARETARVKLAVENEHRALLAAEAIKSIADTAVTEDAVRATYDAQFAGDGLGKEFNASHILVETEAEAEDLVAQLDDGADFADLAKANSTGPSGPNGGELGWFGAGMMVEPFQNAVDQMAVGDVTGPVQTQFGWHVIKLNDTRDKEAPALDEVRAQIETTLQQDAVKAYIEDALGKATVTRMDPAEAPLESLSNMQLLEE</sequence>
<evidence type="ECO:0000259" key="10">
    <source>
        <dbReference type="PROSITE" id="PS50198"/>
    </source>
</evidence>
<keyword evidence="9" id="KW-0732">Signal</keyword>
<dbReference type="Proteomes" id="UP000249165">
    <property type="component" value="Unassembled WGS sequence"/>
</dbReference>
<keyword evidence="8 11" id="KW-0413">Isomerase</keyword>
<name>A0A327YCZ7_9RHOB</name>
<organism evidence="11 12">
    <name type="scientific">Salipiger aestuarii</name>
    <dbReference type="NCBI Taxonomy" id="568098"/>
    <lineage>
        <taxon>Bacteria</taxon>
        <taxon>Pseudomonadati</taxon>
        <taxon>Pseudomonadota</taxon>
        <taxon>Alphaproteobacteria</taxon>
        <taxon>Rhodobacterales</taxon>
        <taxon>Roseobacteraceae</taxon>
        <taxon>Salipiger</taxon>
    </lineage>
</organism>
<dbReference type="SUPFAM" id="SSF109998">
    <property type="entry name" value="Triger factor/SurA peptide-binding domain-like"/>
    <property type="match status" value="1"/>
</dbReference>
<dbReference type="OrthoDB" id="14196at2"/>
<dbReference type="GO" id="GO:0003755">
    <property type="term" value="F:peptidyl-prolyl cis-trans isomerase activity"/>
    <property type="evidence" value="ECO:0007669"/>
    <property type="project" value="UniProtKB-KW"/>
</dbReference>
<evidence type="ECO:0000256" key="6">
    <source>
        <dbReference type="ARBA" id="ARBA00030642"/>
    </source>
</evidence>
<feature type="signal peptide" evidence="9">
    <location>
        <begin position="1"/>
        <end position="24"/>
    </location>
</feature>
<dbReference type="Gene3D" id="3.10.50.40">
    <property type="match status" value="1"/>
</dbReference>
<dbReference type="EMBL" id="QLMG01000013">
    <property type="protein sequence ID" value="RAK18361.1"/>
    <property type="molecule type" value="Genomic_DNA"/>
</dbReference>
<dbReference type="AlphaFoldDB" id="A0A327YCZ7"/>
<feature type="domain" description="PpiC" evidence="10">
    <location>
        <begin position="133"/>
        <end position="222"/>
    </location>
</feature>
<dbReference type="EC" id="5.2.1.8" evidence="3"/>
<comment type="caution">
    <text evidence="11">The sequence shown here is derived from an EMBL/GenBank/DDBJ whole genome shotgun (WGS) entry which is preliminary data.</text>
</comment>
<evidence type="ECO:0000256" key="2">
    <source>
        <dbReference type="ARBA" id="ARBA00007656"/>
    </source>
</evidence>
<dbReference type="RefSeq" id="WP_009503694.1">
    <property type="nucleotide sequence ID" value="NZ_LIGK01000010.1"/>
</dbReference>
<dbReference type="PANTHER" id="PTHR47245">
    <property type="entry name" value="PEPTIDYLPROLYL ISOMERASE"/>
    <property type="match status" value="1"/>
</dbReference>
<dbReference type="PANTHER" id="PTHR47245:SF2">
    <property type="entry name" value="PEPTIDYL-PROLYL CIS-TRANS ISOMERASE HP_0175-RELATED"/>
    <property type="match status" value="1"/>
</dbReference>
<dbReference type="PROSITE" id="PS50198">
    <property type="entry name" value="PPIC_PPIASE_2"/>
    <property type="match status" value="1"/>
</dbReference>
<evidence type="ECO:0000256" key="5">
    <source>
        <dbReference type="ARBA" id="ARBA00023110"/>
    </source>
</evidence>
<dbReference type="InterPro" id="IPR027304">
    <property type="entry name" value="Trigger_fact/SurA_dom_sf"/>
</dbReference>
<accession>A0A327YCZ7</accession>
<dbReference type="InterPro" id="IPR050245">
    <property type="entry name" value="PrsA_foldase"/>
</dbReference>
<evidence type="ECO:0000313" key="11">
    <source>
        <dbReference type="EMBL" id="RAK18361.1"/>
    </source>
</evidence>
<keyword evidence="12" id="KW-1185">Reference proteome</keyword>
<evidence type="ECO:0000256" key="9">
    <source>
        <dbReference type="SAM" id="SignalP"/>
    </source>
</evidence>
<evidence type="ECO:0000256" key="8">
    <source>
        <dbReference type="PROSITE-ProRule" id="PRU00278"/>
    </source>
</evidence>
<comment type="catalytic activity">
    <reaction evidence="1">
        <text>[protein]-peptidylproline (omega=180) = [protein]-peptidylproline (omega=0)</text>
        <dbReference type="Rhea" id="RHEA:16237"/>
        <dbReference type="Rhea" id="RHEA-COMP:10747"/>
        <dbReference type="Rhea" id="RHEA-COMP:10748"/>
        <dbReference type="ChEBI" id="CHEBI:83833"/>
        <dbReference type="ChEBI" id="CHEBI:83834"/>
        <dbReference type="EC" id="5.2.1.8"/>
    </reaction>
</comment>
<evidence type="ECO:0000256" key="4">
    <source>
        <dbReference type="ARBA" id="ARBA00018370"/>
    </source>
</evidence>
<dbReference type="InterPro" id="IPR023058">
    <property type="entry name" value="PPIase_PpiC_CS"/>
</dbReference>
<gene>
    <name evidence="11" type="ORF">ATI53_101382</name>
</gene>
<evidence type="ECO:0000313" key="12">
    <source>
        <dbReference type="Proteomes" id="UP000249165"/>
    </source>
</evidence>
<proteinExistence type="inferred from homology"/>
<dbReference type="PROSITE" id="PS01096">
    <property type="entry name" value="PPIC_PPIASE_1"/>
    <property type="match status" value="1"/>
</dbReference>
<dbReference type="Pfam" id="PF13616">
    <property type="entry name" value="Rotamase_3"/>
    <property type="match status" value="1"/>
</dbReference>
<comment type="similarity">
    <text evidence="2">Belongs to the PpiC/parvulin rotamase family.</text>
</comment>
<reference evidence="11 12" key="1">
    <citation type="submission" date="2018-06" db="EMBL/GenBank/DDBJ databases">
        <title>Genomic Encyclopedia of Archaeal and Bacterial Type Strains, Phase II (KMG-II): from individual species to whole genera.</title>
        <authorList>
            <person name="Goeker M."/>
        </authorList>
    </citation>
    <scope>NUCLEOTIDE SEQUENCE [LARGE SCALE GENOMIC DNA]</scope>
    <source>
        <strain evidence="11 12">DSM 22011</strain>
    </source>
</reference>
<dbReference type="SUPFAM" id="SSF54534">
    <property type="entry name" value="FKBP-like"/>
    <property type="match status" value="1"/>
</dbReference>